<feature type="chain" id="PRO_5039289583" description="GmrSD restriction endonucleases C-terminal domain-containing protein" evidence="1">
    <location>
        <begin position="24"/>
        <end position="250"/>
    </location>
</feature>
<sequence length="250" mass="26774">MSKLVSRRVSLAAAMPLVASVVAAMLLTSCDGVQQAVDDLTSASPTPAVGAPTQGGGAPAGDGSALAVLATLQVQPLSTEKKYQRDEFGTAWKDVDHNSCDTRNDILHRDLRSVTVGKDDCLVLSGELADPYTNRTIRFNRGKDSSAVQIDHVVALADAWRTGAYAWTDDTREAFANDPQNLLAVDGPTNIEKSDQDASEWLPPAKGYQCSYVARQVGLKARYHLWVTQAEADAMRGVLSTCPTQPELGE</sequence>
<evidence type="ECO:0000313" key="3">
    <source>
        <dbReference type="EMBL" id="ONH30583.1"/>
    </source>
</evidence>
<feature type="domain" description="GmrSD restriction endonucleases C-terminal" evidence="2">
    <location>
        <begin position="101"/>
        <end position="236"/>
    </location>
</feature>
<organism evidence="3 4">
    <name type="scientific">Pseudofrankia asymbiotica</name>
    <dbReference type="NCBI Taxonomy" id="1834516"/>
    <lineage>
        <taxon>Bacteria</taxon>
        <taxon>Bacillati</taxon>
        <taxon>Actinomycetota</taxon>
        <taxon>Actinomycetes</taxon>
        <taxon>Frankiales</taxon>
        <taxon>Frankiaceae</taxon>
        <taxon>Pseudofrankia</taxon>
    </lineage>
</organism>
<dbReference type="EMBL" id="MOMC01000024">
    <property type="protein sequence ID" value="ONH30583.1"/>
    <property type="molecule type" value="Genomic_DNA"/>
</dbReference>
<name>A0A1V2IBK6_9ACTN</name>
<dbReference type="AlphaFoldDB" id="A0A1V2IBK6"/>
<proteinExistence type="predicted"/>
<dbReference type="Pfam" id="PF07510">
    <property type="entry name" value="GmrSD_C"/>
    <property type="match status" value="1"/>
</dbReference>
<dbReference type="STRING" id="1834516.BL253_12565"/>
<accession>A0A1V2IBK6</accession>
<dbReference type="InterPro" id="IPR011089">
    <property type="entry name" value="GmrSD_C"/>
</dbReference>
<dbReference type="PANTHER" id="PTHR24094">
    <property type="entry name" value="SECRETED PROTEIN"/>
    <property type="match status" value="1"/>
</dbReference>
<dbReference type="RefSeq" id="WP_076816656.1">
    <property type="nucleotide sequence ID" value="NZ_MOMC01000024.1"/>
</dbReference>
<dbReference type="PROSITE" id="PS51257">
    <property type="entry name" value="PROKAR_LIPOPROTEIN"/>
    <property type="match status" value="1"/>
</dbReference>
<dbReference type="PANTHER" id="PTHR24094:SF15">
    <property type="entry name" value="AMP-DEPENDENT SYNTHETASE_LIGASE DOMAIN-CONTAINING PROTEIN-RELATED"/>
    <property type="match status" value="1"/>
</dbReference>
<dbReference type="OrthoDB" id="5196645at2"/>
<protein>
    <recommendedName>
        <fullName evidence="2">GmrSD restriction endonucleases C-terminal domain-containing protein</fullName>
    </recommendedName>
</protein>
<dbReference type="Proteomes" id="UP000188929">
    <property type="component" value="Unassembled WGS sequence"/>
</dbReference>
<keyword evidence="1" id="KW-0732">Signal</keyword>
<reference evidence="4" key="1">
    <citation type="submission" date="2016-10" db="EMBL/GenBank/DDBJ databases">
        <title>Frankia sp. NRRL B-16386 Genome sequencing.</title>
        <authorList>
            <person name="Ghodhbane-Gtari F."/>
            <person name="Swanson E."/>
            <person name="Gueddou A."/>
            <person name="Hezbri K."/>
            <person name="Ktari K."/>
            <person name="Nouioui I."/>
            <person name="Morris K."/>
            <person name="Simpson S."/>
            <person name="Abebe-Akele F."/>
            <person name="Thomas K."/>
            <person name="Gtari M."/>
            <person name="Tisa L.S."/>
        </authorList>
    </citation>
    <scope>NUCLEOTIDE SEQUENCE [LARGE SCALE GENOMIC DNA]</scope>
    <source>
        <strain evidence="4">NRRL B-16386</strain>
    </source>
</reference>
<evidence type="ECO:0000259" key="2">
    <source>
        <dbReference type="Pfam" id="PF07510"/>
    </source>
</evidence>
<gene>
    <name evidence="3" type="ORF">BL253_12565</name>
</gene>
<keyword evidence="4" id="KW-1185">Reference proteome</keyword>
<feature type="signal peptide" evidence="1">
    <location>
        <begin position="1"/>
        <end position="23"/>
    </location>
</feature>
<evidence type="ECO:0000256" key="1">
    <source>
        <dbReference type="SAM" id="SignalP"/>
    </source>
</evidence>
<comment type="caution">
    <text evidence="3">The sequence shown here is derived from an EMBL/GenBank/DDBJ whole genome shotgun (WGS) entry which is preliminary data.</text>
</comment>
<evidence type="ECO:0000313" key="4">
    <source>
        <dbReference type="Proteomes" id="UP000188929"/>
    </source>
</evidence>